<proteinExistence type="predicted"/>
<protein>
    <submittedName>
        <fullName evidence="1">Uncharacterized protein</fullName>
    </submittedName>
</protein>
<accession>A0AAE1XKM2</accession>
<reference evidence="1" key="1">
    <citation type="submission" date="2020-06" db="EMBL/GenBank/DDBJ databases">
        <authorList>
            <person name="Li T."/>
            <person name="Hu X."/>
            <person name="Zhang T."/>
            <person name="Song X."/>
            <person name="Zhang H."/>
            <person name="Dai N."/>
            <person name="Sheng W."/>
            <person name="Hou X."/>
            <person name="Wei L."/>
        </authorList>
    </citation>
    <scope>NUCLEOTIDE SEQUENCE</scope>
    <source>
        <strain evidence="1">3651</strain>
        <tissue evidence="1">Leaf</tissue>
    </source>
</reference>
<comment type="caution">
    <text evidence="1">The sequence shown here is derived from an EMBL/GenBank/DDBJ whole genome shotgun (WGS) entry which is preliminary data.</text>
</comment>
<gene>
    <name evidence="1" type="ORF">Salat_2758000</name>
</gene>
<organism evidence="1 2">
    <name type="scientific">Sesamum alatum</name>
    <dbReference type="NCBI Taxonomy" id="300844"/>
    <lineage>
        <taxon>Eukaryota</taxon>
        <taxon>Viridiplantae</taxon>
        <taxon>Streptophyta</taxon>
        <taxon>Embryophyta</taxon>
        <taxon>Tracheophyta</taxon>
        <taxon>Spermatophyta</taxon>
        <taxon>Magnoliopsida</taxon>
        <taxon>eudicotyledons</taxon>
        <taxon>Gunneridae</taxon>
        <taxon>Pentapetalae</taxon>
        <taxon>asterids</taxon>
        <taxon>lamiids</taxon>
        <taxon>Lamiales</taxon>
        <taxon>Pedaliaceae</taxon>
        <taxon>Sesamum</taxon>
    </lineage>
</organism>
<reference evidence="1" key="2">
    <citation type="journal article" date="2024" name="Plant">
        <title>Genomic evolution and insights into agronomic trait innovations of Sesamum species.</title>
        <authorList>
            <person name="Miao H."/>
            <person name="Wang L."/>
            <person name="Qu L."/>
            <person name="Liu H."/>
            <person name="Sun Y."/>
            <person name="Le M."/>
            <person name="Wang Q."/>
            <person name="Wei S."/>
            <person name="Zheng Y."/>
            <person name="Lin W."/>
            <person name="Duan Y."/>
            <person name="Cao H."/>
            <person name="Xiong S."/>
            <person name="Wang X."/>
            <person name="Wei L."/>
            <person name="Li C."/>
            <person name="Ma Q."/>
            <person name="Ju M."/>
            <person name="Zhao R."/>
            <person name="Li G."/>
            <person name="Mu C."/>
            <person name="Tian Q."/>
            <person name="Mei H."/>
            <person name="Zhang T."/>
            <person name="Gao T."/>
            <person name="Zhang H."/>
        </authorList>
    </citation>
    <scope>NUCLEOTIDE SEQUENCE</scope>
    <source>
        <strain evidence="1">3651</strain>
    </source>
</reference>
<evidence type="ECO:0000313" key="1">
    <source>
        <dbReference type="EMBL" id="KAK4413454.1"/>
    </source>
</evidence>
<keyword evidence="2" id="KW-1185">Reference proteome</keyword>
<evidence type="ECO:0000313" key="2">
    <source>
        <dbReference type="Proteomes" id="UP001293254"/>
    </source>
</evidence>
<dbReference type="AlphaFoldDB" id="A0AAE1XKM2"/>
<dbReference type="EMBL" id="JACGWO010000012">
    <property type="protein sequence ID" value="KAK4413454.1"/>
    <property type="molecule type" value="Genomic_DNA"/>
</dbReference>
<sequence length="329" mass="36337">MQQVFDQKLCLPPPLLKCILHSLFPLQVLGRIPILIQLYSKKLVKPISCVVGVGRYPFVFENFYGVAFNNFDAITSVLSVVVKGFKVFVLYHSLFLCTRYVQRQVDFPSSGVGVLGGGKLRFTHFTNPVKMTLVDEEGTSKPRGCRAKAEKASDVIVVGQYTNDPPPIVNLADDGIEDETQDCYVPTAEWCPNTGYAGNDNVTGGGTQGNVEVNLNSTASQKKIGSSGKKRKAKMIAQDNGLTYAVNKFCDSANERLGELSKKLIADFDEIEKRSSVYEVVGKVPGVDLNDQLLLSDRLVENPKKMDLFFSLPEDARARMIHLMLEGKM</sequence>
<dbReference type="Proteomes" id="UP001293254">
    <property type="component" value="Unassembled WGS sequence"/>
</dbReference>
<name>A0AAE1XKM2_9LAMI</name>